<keyword evidence="1" id="KW-1133">Transmembrane helix</keyword>
<evidence type="ECO:0000313" key="2">
    <source>
        <dbReference type="EMBL" id="NHZ81166.1"/>
    </source>
</evidence>
<comment type="caution">
    <text evidence="2">The sequence shown here is derived from an EMBL/GenBank/DDBJ whole genome shotgun (WGS) entry which is preliminary data.</text>
</comment>
<keyword evidence="3" id="KW-1185">Reference proteome</keyword>
<dbReference type="EMBL" id="WHJG01000019">
    <property type="protein sequence ID" value="NHZ81166.1"/>
    <property type="molecule type" value="Genomic_DNA"/>
</dbReference>
<feature type="transmembrane region" description="Helical" evidence="1">
    <location>
        <begin position="43"/>
        <end position="64"/>
    </location>
</feature>
<name>A0ABX0N6Y4_9BURK</name>
<proteinExistence type="predicted"/>
<organism evidence="2 3">
    <name type="scientific">Massilia frigida</name>
    <dbReference type="NCBI Taxonomy" id="2609281"/>
    <lineage>
        <taxon>Bacteria</taxon>
        <taxon>Pseudomonadati</taxon>
        <taxon>Pseudomonadota</taxon>
        <taxon>Betaproteobacteria</taxon>
        <taxon>Burkholderiales</taxon>
        <taxon>Oxalobacteraceae</taxon>
        <taxon>Telluria group</taxon>
        <taxon>Massilia</taxon>
    </lineage>
</organism>
<reference evidence="2 3" key="1">
    <citation type="submission" date="2019-10" db="EMBL/GenBank/DDBJ databases">
        <title>Taxonomy of Antarctic Massilia spp.: description of Massilia rubra sp. nov., Massilia aquatica sp. nov., Massilia mucilaginosa sp. nov., Massilia frigida sp. nov. isolated from streams, lakes and regoliths.</title>
        <authorList>
            <person name="Holochova P."/>
            <person name="Sedlacek I."/>
            <person name="Kralova S."/>
            <person name="Maslanova I."/>
            <person name="Busse H.-J."/>
            <person name="Stankova E."/>
            <person name="Vrbovska V."/>
            <person name="Kovarovic V."/>
            <person name="Bartak M."/>
            <person name="Svec P."/>
            <person name="Pantucek R."/>
        </authorList>
    </citation>
    <scope>NUCLEOTIDE SEQUENCE [LARGE SCALE GENOMIC DNA]</scope>
    <source>
        <strain evidence="2 3">CCM 8695</strain>
    </source>
</reference>
<dbReference type="Proteomes" id="UP000621455">
    <property type="component" value="Unassembled WGS sequence"/>
</dbReference>
<sequence>MVDGHIGARRLVLLPSALVPPAPPSLRYNSPMKTKSTKWRLQIWIACIAILMNVLAPSMSHALAAVRGNAPDPDICLTNPSARATPGVQAISLLAGQMSHTDAGMMEDCGYCLPHAGTYSLMPNAITGLAILGGHELRPFLFYRAPQPLLALTAAPPRGPPTLL</sequence>
<dbReference type="InterPro" id="IPR021333">
    <property type="entry name" value="DUF2946"/>
</dbReference>
<evidence type="ECO:0000313" key="3">
    <source>
        <dbReference type="Proteomes" id="UP000621455"/>
    </source>
</evidence>
<protein>
    <submittedName>
        <fullName evidence="2">DUF2946 domain-containing protein</fullName>
    </submittedName>
</protein>
<gene>
    <name evidence="2" type="ORF">F2P44_18070</name>
</gene>
<accession>A0ABX0N6Y4</accession>
<keyword evidence="1" id="KW-0812">Transmembrane</keyword>
<evidence type="ECO:0000256" key="1">
    <source>
        <dbReference type="SAM" id="Phobius"/>
    </source>
</evidence>
<dbReference type="Pfam" id="PF11162">
    <property type="entry name" value="DUF2946"/>
    <property type="match status" value="1"/>
</dbReference>
<keyword evidence="1" id="KW-0472">Membrane</keyword>